<dbReference type="Gene3D" id="2.40.30.10">
    <property type="entry name" value="Translation factors"/>
    <property type="match status" value="1"/>
</dbReference>
<comment type="function">
    <text evidence="9">Catalyzes the 2-thiolation of uridine at the wobble position (U34) of tRNA, leading to the formation of s(2)U34.</text>
</comment>
<dbReference type="InterPro" id="IPR023382">
    <property type="entry name" value="MnmA-like_central_sf"/>
</dbReference>
<dbReference type="Gene3D" id="3.40.50.620">
    <property type="entry name" value="HUPs"/>
    <property type="match status" value="1"/>
</dbReference>
<dbReference type="PANTHER" id="PTHR11933">
    <property type="entry name" value="TRNA 5-METHYLAMINOMETHYL-2-THIOURIDYLATE -METHYLTRANSFERASE"/>
    <property type="match status" value="1"/>
</dbReference>
<organism evidence="12 13">
    <name type="scientific">Candidatus Magasanikbacteria bacterium CG_4_10_14_0_2_um_filter_37_12</name>
    <dbReference type="NCBI Taxonomy" id="1974637"/>
    <lineage>
        <taxon>Bacteria</taxon>
        <taxon>Candidatus Magasanikiibacteriota</taxon>
    </lineage>
</organism>
<feature type="binding site" evidence="9">
    <location>
        <begin position="11"/>
        <end position="18"/>
    </location>
    <ligand>
        <name>ATP</name>
        <dbReference type="ChEBI" id="CHEBI:30616"/>
    </ligand>
</feature>
<dbReference type="GO" id="GO:0103016">
    <property type="term" value="F:tRNA-uridine 2-sulfurtransferase activity"/>
    <property type="evidence" value="ECO:0007669"/>
    <property type="project" value="UniProtKB-EC"/>
</dbReference>
<evidence type="ECO:0000256" key="1">
    <source>
        <dbReference type="ARBA" id="ARBA00022555"/>
    </source>
</evidence>
<feature type="domain" description="tRNA-specific 2-thiouridylase MnmA-like C-terminal" evidence="10">
    <location>
        <begin position="291"/>
        <end position="366"/>
    </location>
</feature>
<evidence type="ECO:0000256" key="9">
    <source>
        <dbReference type="HAMAP-Rule" id="MF_00144"/>
    </source>
</evidence>
<comment type="catalytic activity">
    <reaction evidence="8 9">
        <text>S-sulfanyl-L-cysteinyl-[protein] + uridine(34) in tRNA + AH2 + ATP = 2-thiouridine(34) in tRNA + L-cysteinyl-[protein] + A + AMP + diphosphate + H(+)</text>
        <dbReference type="Rhea" id="RHEA:47032"/>
        <dbReference type="Rhea" id="RHEA-COMP:10131"/>
        <dbReference type="Rhea" id="RHEA-COMP:11726"/>
        <dbReference type="Rhea" id="RHEA-COMP:11727"/>
        <dbReference type="Rhea" id="RHEA-COMP:11728"/>
        <dbReference type="ChEBI" id="CHEBI:13193"/>
        <dbReference type="ChEBI" id="CHEBI:15378"/>
        <dbReference type="ChEBI" id="CHEBI:17499"/>
        <dbReference type="ChEBI" id="CHEBI:29950"/>
        <dbReference type="ChEBI" id="CHEBI:30616"/>
        <dbReference type="ChEBI" id="CHEBI:33019"/>
        <dbReference type="ChEBI" id="CHEBI:61963"/>
        <dbReference type="ChEBI" id="CHEBI:65315"/>
        <dbReference type="ChEBI" id="CHEBI:87170"/>
        <dbReference type="ChEBI" id="CHEBI:456215"/>
        <dbReference type="EC" id="2.8.1.13"/>
    </reaction>
</comment>
<feature type="binding site" evidence="9">
    <location>
        <position position="126"/>
    </location>
    <ligand>
        <name>ATP</name>
        <dbReference type="ChEBI" id="CHEBI:30616"/>
    </ligand>
</feature>
<feature type="domain" description="tRNA-specific 2-thiouridylase MnmA-like central" evidence="11">
    <location>
        <begin position="209"/>
        <end position="282"/>
    </location>
</feature>
<dbReference type="InterPro" id="IPR014729">
    <property type="entry name" value="Rossmann-like_a/b/a_fold"/>
</dbReference>
<reference evidence="13" key="1">
    <citation type="submission" date="2017-09" db="EMBL/GenBank/DDBJ databases">
        <title>Depth-based differentiation of microbial function through sediment-hosted aquifers and enrichment of novel symbionts in the deep terrestrial subsurface.</title>
        <authorList>
            <person name="Probst A.J."/>
            <person name="Ladd B."/>
            <person name="Jarett J.K."/>
            <person name="Geller-Mcgrath D.E."/>
            <person name="Sieber C.M.K."/>
            <person name="Emerson J.B."/>
            <person name="Anantharaman K."/>
            <person name="Thomas B.C."/>
            <person name="Malmstrom R."/>
            <person name="Stieglmeier M."/>
            <person name="Klingl A."/>
            <person name="Woyke T."/>
            <person name="Ryan C.M."/>
            <person name="Banfield J.F."/>
        </authorList>
    </citation>
    <scope>NUCLEOTIDE SEQUENCE [LARGE SCALE GENOMIC DNA]</scope>
</reference>
<dbReference type="GO" id="GO:0000049">
    <property type="term" value="F:tRNA binding"/>
    <property type="evidence" value="ECO:0007669"/>
    <property type="project" value="UniProtKB-KW"/>
</dbReference>
<protein>
    <recommendedName>
        <fullName evidence="9">tRNA-specific 2-thiouridylase MnmA</fullName>
        <ecNumber evidence="9">2.8.1.13</ecNumber>
    </recommendedName>
</protein>
<comment type="caution">
    <text evidence="12">The sequence shown here is derived from an EMBL/GenBank/DDBJ whole genome shotgun (WGS) entry which is preliminary data.</text>
</comment>
<feature type="region of interest" description="Interaction with target base in tRNA" evidence="9">
    <location>
        <begin position="97"/>
        <end position="99"/>
    </location>
</feature>
<keyword evidence="4 9" id="KW-0547">Nucleotide-binding</keyword>
<evidence type="ECO:0000259" key="11">
    <source>
        <dbReference type="Pfam" id="PF20259"/>
    </source>
</evidence>
<feature type="active site" description="Cysteine persulfide intermediate" evidence="9">
    <location>
        <position position="201"/>
    </location>
</feature>
<evidence type="ECO:0000256" key="5">
    <source>
        <dbReference type="ARBA" id="ARBA00022840"/>
    </source>
</evidence>
<evidence type="ECO:0000256" key="6">
    <source>
        <dbReference type="ARBA" id="ARBA00022884"/>
    </source>
</evidence>
<dbReference type="FunFam" id="2.30.30.280:FF:000001">
    <property type="entry name" value="tRNA-specific 2-thiouridylase MnmA"/>
    <property type="match status" value="1"/>
</dbReference>
<dbReference type="Proteomes" id="UP000228568">
    <property type="component" value="Unassembled WGS sequence"/>
</dbReference>
<dbReference type="EMBL" id="PFPK01000016">
    <property type="protein sequence ID" value="PIZ95304.1"/>
    <property type="molecule type" value="Genomic_DNA"/>
</dbReference>
<dbReference type="Pfam" id="PF20259">
    <property type="entry name" value="tRNA_Me_trans_M"/>
    <property type="match status" value="1"/>
</dbReference>
<dbReference type="PANTHER" id="PTHR11933:SF5">
    <property type="entry name" value="MITOCHONDRIAL TRNA-SPECIFIC 2-THIOURIDYLASE 1"/>
    <property type="match status" value="1"/>
</dbReference>
<dbReference type="EC" id="2.8.1.13" evidence="9"/>
<dbReference type="Pfam" id="PF20258">
    <property type="entry name" value="tRNA_Me_trans_C"/>
    <property type="match status" value="1"/>
</dbReference>
<keyword evidence="2 9" id="KW-0808">Transferase</keyword>
<evidence type="ECO:0000313" key="13">
    <source>
        <dbReference type="Proteomes" id="UP000228568"/>
    </source>
</evidence>
<keyword evidence="1 9" id="KW-0820">tRNA-binding</keyword>
<feature type="region of interest" description="Interaction with tRNA" evidence="9">
    <location>
        <begin position="151"/>
        <end position="153"/>
    </location>
</feature>
<feature type="site" description="Interaction with tRNA" evidence="9">
    <location>
        <position position="350"/>
    </location>
</feature>
<feature type="binding site" evidence="9">
    <location>
        <position position="37"/>
    </location>
    <ligand>
        <name>ATP</name>
        <dbReference type="ChEBI" id="CHEBI:30616"/>
    </ligand>
</feature>
<evidence type="ECO:0000256" key="8">
    <source>
        <dbReference type="ARBA" id="ARBA00051542"/>
    </source>
</evidence>
<comment type="caution">
    <text evidence="9">Lacks conserved residue(s) required for the propagation of feature annotation.</text>
</comment>
<evidence type="ECO:0000256" key="4">
    <source>
        <dbReference type="ARBA" id="ARBA00022741"/>
    </source>
</evidence>
<evidence type="ECO:0000256" key="3">
    <source>
        <dbReference type="ARBA" id="ARBA00022694"/>
    </source>
</evidence>
<dbReference type="Gene3D" id="2.30.30.280">
    <property type="entry name" value="Adenine nucleotide alpha hydrolases-like domains"/>
    <property type="match status" value="1"/>
</dbReference>
<proteinExistence type="inferred from homology"/>
<gene>
    <name evidence="9" type="primary">mnmA</name>
    <name evidence="12" type="ORF">COX81_01225</name>
</gene>
<dbReference type="NCBIfam" id="TIGR00420">
    <property type="entry name" value="trmU"/>
    <property type="match status" value="1"/>
</dbReference>
<comment type="subcellular location">
    <subcellularLocation>
        <location evidence="9">Cytoplasm</location>
    </subcellularLocation>
</comment>
<dbReference type="GO" id="GO:0005524">
    <property type="term" value="F:ATP binding"/>
    <property type="evidence" value="ECO:0007669"/>
    <property type="project" value="UniProtKB-KW"/>
</dbReference>
<keyword evidence="3 9" id="KW-0819">tRNA processing</keyword>
<keyword evidence="5 9" id="KW-0067">ATP-binding</keyword>
<dbReference type="NCBIfam" id="NF001138">
    <property type="entry name" value="PRK00143.1"/>
    <property type="match status" value="1"/>
</dbReference>
<keyword evidence="7" id="KW-1015">Disulfide bond</keyword>
<keyword evidence="6 9" id="KW-0694">RNA-binding</keyword>
<dbReference type="AlphaFoldDB" id="A0A2M7V926"/>
<evidence type="ECO:0000256" key="7">
    <source>
        <dbReference type="ARBA" id="ARBA00023157"/>
    </source>
</evidence>
<dbReference type="InterPro" id="IPR004506">
    <property type="entry name" value="MnmA-like"/>
</dbReference>
<evidence type="ECO:0000313" key="12">
    <source>
        <dbReference type="EMBL" id="PIZ95304.1"/>
    </source>
</evidence>
<evidence type="ECO:0000256" key="2">
    <source>
        <dbReference type="ARBA" id="ARBA00022679"/>
    </source>
</evidence>
<evidence type="ECO:0000259" key="10">
    <source>
        <dbReference type="Pfam" id="PF20258"/>
    </source>
</evidence>
<name>A0A2M7V926_9BACT</name>
<dbReference type="GO" id="GO:0005737">
    <property type="term" value="C:cytoplasm"/>
    <property type="evidence" value="ECO:0007669"/>
    <property type="project" value="UniProtKB-SubCell"/>
</dbReference>
<dbReference type="CDD" id="cd01998">
    <property type="entry name" value="MnmA_TRMU-like"/>
    <property type="match status" value="1"/>
</dbReference>
<accession>A0A2M7V926</accession>
<feature type="active site" description="Nucleophile" evidence="9">
    <location>
        <position position="102"/>
    </location>
</feature>
<dbReference type="InterPro" id="IPR046884">
    <property type="entry name" value="MnmA-like_central"/>
</dbReference>
<dbReference type="InterPro" id="IPR046885">
    <property type="entry name" value="MnmA-like_C"/>
</dbReference>
<sequence length="367" mass="41582">MLEKKEKILVAMSGGVDSSVVAALLVEVGYDVTGAFIINYDANKEGFGSCYTADYRDALRVAAKLSIPLLKLDFAKEYKELVLDYMYQEYEKGRTPNPDVMCNKFVKFGVWLDKVREMGFDYIATGHYAKVESRKSKVESYELKIAKDTNKDQTYFLHQLNQAQLSYTLFPLGEYTKIEVRELAKKFDLPTANKDESMGICFVGEVDMKEFLQNKIRPTPGNIVTFDGVVLGQHDGLAFYTIGQRHVGVGSQKSIKSKVDNDSKPLYVVDKRFDANELVVGHEDDPLLWKKEIMVGDVNWISGHPPIFPLQCEVRLRHRQELQKSKVTKSLKSKVFVEFEKNQRAVTPGQFAVFYKDGVCFGGGVIE</sequence>
<dbReference type="FunFam" id="3.40.50.620:FF:000115">
    <property type="entry name" value="tRNA-specific 2-thiouridylase MnmA"/>
    <property type="match status" value="1"/>
</dbReference>
<dbReference type="Pfam" id="PF03054">
    <property type="entry name" value="tRNA_Me_trans"/>
    <property type="match status" value="1"/>
</dbReference>
<comment type="similarity">
    <text evidence="9">Belongs to the MnmA/TRMU family.</text>
</comment>
<dbReference type="GO" id="GO:0002143">
    <property type="term" value="P:tRNA wobble position uridine thiolation"/>
    <property type="evidence" value="ECO:0007669"/>
    <property type="project" value="TreeGrafter"/>
</dbReference>
<keyword evidence="9" id="KW-0963">Cytoplasm</keyword>
<dbReference type="HAMAP" id="MF_00144">
    <property type="entry name" value="tRNA_thiouridyl_MnmA"/>
    <property type="match status" value="1"/>
</dbReference>
<dbReference type="SUPFAM" id="SSF52402">
    <property type="entry name" value="Adenine nucleotide alpha hydrolases-like"/>
    <property type="match status" value="1"/>
</dbReference>
<feature type="site" description="Interaction with tRNA" evidence="9">
    <location>
        <position position="127"/>
    </location>
</feature>